<comment type="caution">
    <text evidence="2">The sequence shown here is derived from an EMBL/GenBank/DDBJ whole genome shotgun (WGS) entry which is preliminary data.</text>
</comment>
<name>A0ABS3JTB4_9BACT</name>
<dbReference type="Proteomes" id="UP000664628">
    <property type="component" value="Unassembled WGS sequence"/>
</dbReference>
<reference evidence="2 3" key="1">
    <citation type="submission" date="2021-03" db="EMBL/GenBank/DDBJ databases">
        <title>Fibrella sp. HMF5405 genome sequencing and assembly.</title>
        <authorList>
            <person name="Kang H."/>
            <person name="Kim H."/>
            <person name="Bae S."/>
            <person name="Joh K."/>
        </authorList>
    </citation>
    <scope>NUCLEOTIDE SEQUENCE [LARGE SCALE GENOMIC DNA]</scope>
    <source>
        <strain evidence="2 3">HMF5405</strain>
    </source>
</reference>
<evidence type="ECO:0000313" key="2">
    <source>
        <dbReference type="EMBL" id="MBO0953253.1"/>
    </source>
</evidence>
<dbReference type="EMBL" id="JAFMYW010000027">
    <property type="protein sequence ID" value="MBO0953253.1"/>
    <property type="molecule type" value="Genomic_DNA"/>
</dbReference>
<protein>
    <submittedName>
        <fullName evidence="2">Replication/maintenance protein RepL</fullName>
    </submittedName>
</protein>
<gene>
    <name evidence="2" type="ORF">J2I46_32075</name>
</gene>
<keyword evidence="3" id="KW-1185">Reference proteome</keyword>
<proteinExistence type="predicted"/>
<accession>A0ABS3JTB4</accession>
<sequence length="198" mass="22432">MAEQRADKSDLTPKHTTNLKAFPFHSSNPFLDNLMLDTKRKLVATANPKDKIVIDQMTGQMDDTMFIGIRKEVDGEQFVKIFINELSGMFELSKVGSAVFSYVLKTMDFSDRITFDLTECQKLTGYKSRVSVLAGLTELLEKHFLARGHLANVYFINPAVAYKGDRLLLLTEYRRKGVKRLKEQEQQQATLGDGLSDS</sequence>
<evidence type="ECO:0000259" key="1">
    <source>
        <dbReference type="Pfam" id="PF05732"/>
    </source>
</evidence>
<dbReference type="InterPro" id="IPR008813">
    <property type="entry name" value="Plasmid_replication_RepL"/>
</dbReference>
<dbReference type="RefSeq" id="WP_207333205.1">
    <property type="nucleotide sequence ID" value="NZ_JAFMYW010000027.1"/>
</dbReference>
<dbReference type="Pfam" id="PF05732">
    <property type="entry name" value="RepL"/>
    <property type="match status" value="1"/>
</dbReference>
<evidence type="ECO:0000313" key="3">
    <source>
        <dbReference type="Proteomes" id="UP000664628"/>
    </source>
</evidence>
<organism evidence="2 3">
    <name type="scientific">Fibrella forsythiae</name>
    <dbReference type="NCBI Taxonomy" id="2817061"/>
    <lineage>
        <taxon>Bacteria</taxon>
        <taxon>Pseudomonadati</taxon>
        <taxon>Bacteroidota</taxon>
        <taxon>Cytophagia</taxon>
        <taxon>Cytophagales</taxon>
        <taxon>Spirosomataceae</taxon>
        <taxon>Fibrella</taxon>
    </lineage>
</organism>
<feature type="domain" description="Plasmid replication protein RepL" evidence="1">
    <location>
        <begin position="51"/>
        <end position="188"/>
    </location>
</feature>